<reference evidence="1" key="1">
    <citation type="submission" date="2020-10" db="EMBL/GenBank/DDBJ databases">
        <title>Ca. Dormibacterota MAGs.</title>
        <authorList>
            <person name="Montgomery K."/>
        </authorList>
    </citation>
    <scope>NUCLEOTIDE SEQUENCE [LARGE SCALE GENOMIC DNA]</scope>
    <source>
        <strain evidence="1">SC8812_S17_10</strain>
    </source>
</reference>
<evidence type="ECO:0000313" key="1">
    <source>
        <dbReference type="EMBL" id="MBJ7597876.1"/>
    </source>
</evidence>
<dbReference type="InterPro" id="IPR013078">
    <property type="entry name" value="His_Pase_superF_clade-1"/>
</dbReference>
<dbReference type="EMBL" id="JAEKNR010000083">
    <property type="protein sequence ID" value="MBJ7597876.1"/>
    <property type="molecule type" value="Genomic_DNA"/>
</dbReference>
<dbReference type="Proteomes" id="UP000612893">
    <property type="component" value="Unassembled WGS sequence"/>
</dbReference>
<comment type="caution">
    <text evidence="1">The sequence shown here is derived from an EMBL/GenBank/DDBJ whole genome shotgun (WGS) entry which is preliminary data.</text>
</comment>
<accession>A0A934N6S3</accession>
<dbReference type="Pfam" id="PF00300">
    <property type="entry name" value="His_Phos_1"/>
    <property type="match status" value="1"/>
</dbReference>
<keyword evidence="2" id="KW-1185">Reference proteome</keyword>
<dbReference type="AlphaFoldDB" id="A0A934N6S3"/>
<name>A0A934N6S3_9BACT</name>
<dbReference type="RefSeq" id="WP_338200453.1">
    <property type="nucleotide sequence ID" value="NZ_JAEKNR010000083.1"/>
</dbReference>
<evidence type="ECO:0000313" key="2">
    <source>
        <dbReference type="Proteomes" id="UP000612893"/>
    </source>
</evidence>
<proteinExistence type="predicted"/>
<dbReference type="SUPFAM" id="SSF53254">
    <property type="entry name" value="Phosphoglycerate mutase-like"/>
    <property type="match status" value="1"/>
</dbReference>
<dbReference type="InterPro" id="IPR029033">
    <property type="entry name" value="His_PPase_superfam"/>
</dbReference>
<protein>
    <submittedName>
        <fullName evidence="1">Histidine phosphatase family protein</fullName>
    </submittedName>
</protein>
<dbReference type="Gene3D" id="3.40.50.1240">
    <property type="entry name" value="Phosphoglycerate mutase-like"/>
    <property type="match status" value="1"/>
</dbReference>
<dbReference type="PIRSF" id="PIRSF000709">
    <property type="entry name" value="6PFK_2-Ptase"/>
    <property type="match status" value="1"/>
</dbReference>
<organism evidence="1 2">
    <name type="scientific">Candidatus Nephthysia bennettiae</name>
    <dbReference type="NCBI Taxonomy" id="3127016"/>
    <lineage>
        <taxon>Bacteria</taxon>
        <taxon>Bacillati</taxon>
        <taxon>Candidatus Dormiibacterota</taxon>
        <taxon>Candidatus Dormibacteria</taxon>
        <taxon>Candidatus Dormibacterales</taxon>
        <taxon>Candidatus Dormibacteraceae</taxon>
        <taxon>Candidatus Nephthysia</taxon>
    </lineage>
</organism>
<gene>
    <name evidence="1" type="ORF">JF922_07290</name>
</gene>
<sequence>MHRSIYSGPLHRALETASVVSERLGAPVLTREGLREVNVGSLDGRSDEEAWTTYHSVADGWRRGDTAARFPAGEDYGEAEKRLTGVLVEITSEPSRAGLVVISHGEILTQVLSRLVNAGGDPRRAGRRSGDRPRA</sequence>